<protein>
    <submittedName>
        <fullName evidence="10">Protein CUTL 11</fullName>
    </submittedName>
</protein>
<name>A0A077ZD32_TRITR</name>
<reference evidence="10" key="2">
    <citation type="submission" date="2014-03" db="EMBL/GenBank/DDBJ databases">
        <title>The whipworm genome and dual-species transcriptomics of an intimate host-pathogen interaction.</title>
        <authorList>
            <person name="Foth B.J."/>
            <person name="Tsai I.J."/>
            <person name="Reid A.J."/>
            <person name="Bancroft A.J."/>
            <person name="Nichol S."/>
            <person name="Tracey A."/>
            <person name="Holroyd N."/>
            <person name="Cotton J.A."/>
            <person name="Stanley E.J."/>
            <person name="Zarowiecki M."/>
            <person name="Liu J.Z."/>
            <person name="Huckvale T."/>
            <person name="Cooper P.J."/>
            <person name="Grencis R.K."/>
            <person name="Berriman M."/>
        </authorList>
    </citation>
    <scope>NUCLEOTIDE SEQUENCE [LARGE SCALE GENOMIC DNA]</scope>
</reference>
<keyword evidence="11" id="KW-1185">Reference proteome</keyword>
<dbReference type="PANTHER" id="PTHR22907:SF26">
    <property type="entry name" value="ZP DOMAIN-CONTAINING PROTEIN"/>
    <property type="match status" value="1"/>
</dbReference>
<dbReference type="PANTHER" id="PTHR22907">
    <property type="entry name" value="GH04558P"/>
    <property type="match status" value="1"/>
</dbReference>
<dbReference type="Pfam" id="PF25057">
    <property type="entry name" value="CUT_N"/>
    <property type="match status" value="1"/>
</dbReference>
<dbReference type="OrthoDB" id="6139674at2759"/>
<gene>
    <name evidence="10" type="ORF">TTRE_0000575501</name>
</gene>
<accession>A0A077ZD32</accession>
<feature type="domain" description="ZP" evidence="9">
    <location>
        <begin position="9"/>
        <end position="254"/>
    </location>
</feature>
<reference evidence="10" key="1">
    <citation type="submission" date="2014-01" db="EMBL/GenBank/DDBJ databases">
        <authorList>
            <person name="Aslett M."/>
        </authorList>
    </citation>
    <scope>NUCLEOTIDE SEQUENCE</scope>
</reference>
<keyword evidence="7 8" id="KW-0472">Membrane</keyword>
<evidence type="ECO:0000313" key="11">
    <source>
        <dbReference type="Proteomes" id="UP000030665"/>
    </source>
</evidence>
<sequence length="499" mass="55918">MSQRYGENGLVSEEPEVDFPALTPIGGAAPFLPTDETIEMSLSLGTCNMRRQRMVEVLNRDTFCQRCEPGIQLVPRGVEYTFTVVVSFHPFFITRVDRAYRVRCFYTETEKLVESQLEVSTLTTHQVNEQRQMPNCLYTLRRDSPDGPLVRYASVGDKIFHVWQCNGNPSVYDILIKNCNVDDGQGTKVQIIDDKGCTSDLRLVSNVQYRAKALSAYTQSSVFKFADKAEVNFQCSIEICLKEEDGCERITPPHCSGENENIVAEIPSFSVDFLGLNRTMQLESGLPYNSASIPRFPFRHSSAIPFPLKPPMAGSTIFPSREVITKKSNRLSTPSISSKLPNGESIRFSLPLRQHDEPLGRDLFKESNGVDASSVNSTGQKMIVSGQENITEHSKITKRATNSSFYHSSQGRPVSFETDITAEPLVILPLNDENQDRRENSAEVEQMMKSGCKEQDVKYSFSIDYAIIIALCGTLLIVSVALAFLFHRIRRSQKISLAS</sequence>
<dbReference type="InterPro" id="IPR001507">
    <property type="entry name" value="ZP_dom"/>
</dbReference>
<organism evidence="10 11">
    <name type="scientific">Trichuris trichiura</name>
    <name type="common">Whipworm</name>
    <name type="synonym">Trichocephalus trichiurus</name>
    <dbReference type="NCBI Taxonomy" id="36087"/>
    <lineage>
        <taxon>Eukaryota</taxon>
        <taxon>Metazoa</taxon>
        <taxon>Ecdysozoa</taxon>
        <taxon>Nematoda</taxon>
        <taxon>Enoplea</taxon>
        <taxon>Dorylaimia</taxon>
        <taxon>Trichinellida</taxon>
        <taxon>Trichuridae</taxon>
        <taxon>Trichuris</taxon>
    </lineage>
</organism>
<comment type="subcellular location">
    <subcellularLocation>
        <location evidence="1">Cell membrane</location>
        <topology evidence="1">Single-pass type I membrane protein</topology>
    </subcellularLocation>
</comment>
<evidence type="ECO:0000256" key="6">
    <source>
        <dbReference type="ARBA" id="ARBA00022989"/>
    </source>
</evidence>
<evidence type="ECO:0000256" key="8">
    <source>
        <dbReference type="SAM" id="Phobius"/>
    </source>
</evidence>
<keyword evidence="3" id="KW-1003">Cell membrane</keyword>
<evidence type="ECO:0000256" key="4">
    <source>
        <dbReference type="ARBA" id="ARBA00022692"/>
    </source>
</evidence>
<evidence type="ECO:0000256" key="5">
    <source>
        <dbReference type="ARBA" id="ARBA00022729"/>
    </source>
</evidence>
<dbReference type="AlphaFoldDB" id="A0A077ZD32"/>
<evidence type="ECO:0000259" key="9">
    <source>
        <dbReference type="PROSITE" id="PS51034"/>
    </source>
</evidence>
<dbReference type="Pfam" id="PF25301">
    <property type="entry name" value="CUT_C"/>
    <property type="match status" value="1"/>
</dbReference>
<dbReference type="InterPro" id="IPR056953">
    <property type="entry name" value="CUT_N"/>
</dbReference>
<evidence type="ECO:0000256" key="7">
    <source>
        <dbReference type="ARBA" id="ARBA00023136"/>
    </source>
</evidence>
<dbReference type="PROSITE" id="PS51034">
    <property type="entry name" value="ZP_2"/>
    <property type="match status" value="1"/>
</dbReference>
<keyword evidence="6 8" id="KW-1133">Transmembrane helix</keyword>
<feature type="transmembrane region" description="Helical" evidence="8">
    <location>
        <begin position="465"/>
        <end position="486"/>
    </location>
</feature>
<dbReference type="STRING" id="36087.A0A077ZD32"/>
<dbReference type="Proteomes" id="UP000030665">
    <property type="component" value="Unassembled WGS sequence"/>
</dbReference>
<keyword evidence="2" id="KW-0193">Cuticle</keyword>
<keyword evidence="4 8" id="KW-0812">Transmembrane</keyword>
<evidence type="ECO:0000256" key="2">
    <source>
        <dbReference type="ARBA" id="ARBA00022460"/>
    </source>
</evidence>
<dbReference type="EMBL" id="HG806168">
    <property type="protein sequence ID" value="CDW57463.1"/>
    <property type="molecule type" value="Genomic_DNA"/>
</dbReference>
<dbReference type="InterPro" id="IPR051962">
    <property type="entry name" value="Cuticlin"/>
</dbReference>
<evidence type="ECO:0000313" key="10">
    <source>
        <dbReference type="EMBL" id="CDW57463.1"/>
    </source>
</evidence>
<dbReference type="SMART" id="SM00241">
    <property type="entry name" value="ZP"/>
    <property type="match status" value="1"/>
</dbReference>
<dbReference type="GO" id="GO:0042302">
    <property type="term" value="F:structural constituent of cuticle"/>
    <property type="evidence" value="ECO:0007669"/>
    <property type="project" value="UniProtKB-KW"/>
</dbReference>
<evidence type="ECO:0000256" key="1">
    <source>
        <dbReference type="ARBA" id="ARBA00004251"/>
    </source>
</evidence>
<evidence type="ECO:0000256" key="3">
    <source>
        <dbReference type="ARBA" id="ARBA00022475"/>
    </source>
</evidence>
<dbReference type="InterPro" id="IPR057475">
    <property type="entry name" value="CUT_C"/>
</dbReference>
<dbReference type="GO" id="GO:0005886">
    <property type="term" value="C:plasma membrane"/>
    <property type="evidence" value="ECO:0007669"/>
    <property type="project" value="UniProtKB-SubCell"/>
</dbReference>
<keyword evidence="5" id="KW-0732">Signal</keyword>
<proteinExistence type="predicted"/>